<evidence type="ECO:0000313" key="4">
    <source>
        <dbReference type="Proteomes" id="UP000325763"/>
    </source>
</evidence>
<evidence type="ECO:0000313" key="2">
    <source>
        <dbReference type="EMBL" id="QEV41878.1"/>
    </source>
</evidence>
<proteinExistence type="predicted"/>
<reference evidence="3" key="1">
    <citation type="submission" date="2014-09" db="EMBL/GenBank/DDBJ databases">
        <title>Sequence of the Streptomyces nodosus genome.</title>
        <authorList>
            <person name="Sweeney P."/>
            <person name="Stephens N."/>
            <person name="Murphy C."/>
            <person name="Caffrey P."/>
        </authorList>
    </citation>
    <scope>NUCLEOTIDE SEQUENCE [LARGE SCALE GENOMIC DNA]</scope>
    <source>
        <strain evidence="3">ATCC 14899</strain>
    </source>
</reference>
<evidence type="ECO:0000313" key="3">
    <source>
        <dbReference type="Proteomes" id="UP000031526"/>
    </source>
</evidence>
<name>A0A0B5DJI5_9ACTN</name>
<dbReference type="KEGG" id="snq:CP978_27910"/>
<accession>A0A0B5DJI5</accession>
<keyword evidence="3" id="KW-1185">Reference proteome</keyword>
<dbReference type="HOGENOM" id="CLU_172615_0_0_11"/>
<evidence type="ECO:0000313" key="1">
    <source>
        <dbReference type="EMBL" id="AJE43379.1"/>
    </source>
</evidence>
<dbReference type="EMBL" id="CP009313">
    <property type="protein sequence ID" value="AJE43379.1"/>
    <property type="molecule type" value="Genomic_DNA"/>
</dbReference>
<dbReference type="Proteomes" id="UP000325763">
    <property type="component" value="Chromosome"/>
</dbReference>
<dbReference type="STRING" id="40318.SNOD_27635"/>
<dbReference type="EMBL" id="CP023747">
    <property type="protein sequence ID" value="QEV41878.1"/>
    <property type="molecule type" value="Genomic_DNA"/>
</dbReference>
<reference evidence="2 4" key="3">
    <citation type="submission" date="2017-09" db="EMBL/GenBank/DDBJ databases">
        <title>Streptomyces genome completion.</title>
        <authorList>
            <person name="Lee N."/>
            <person name="Cho B.-K."/>
        </authorList>
    </citation>
    <scope>NUCLEOTIDE SEQUENCE [LARGE SCALE GENOMIC DNA]</scope>
    <source>
        <strain evidence="2 4">ATCC 14899</strain>
    </source>
</reference>
<dbReference type="Proteomes" id="UP000031526">
    <property type="component" value="Chromosome"/>
</dbReference>
<dbReference type="Gene3D" id="1.10.287.1060">
    <property type="entry name" value="ESAT-6-like"/>
    <property type="match status" value="1"/>
</dbReference>
<gene>
    <name evidence="2" type="ORF">CP978_27910</name>
    <name evidence="1" type="ORF">SNOD_27635</name>
</gene>
<dbReference type="RefSeq" id="WP_043445304.1">
    <property type="nucleotide sequence ID" value="NZ_CP009313.1"/>
</dbReference>
<dbReference type="AlphaFoldDB" id="A0A0B5DJI5"/>
<protein>
    <submittedName>
        <fullName evidence="1">Uncharacterized protein</fullName>
    </submittedName>
</protein>
<organism evidence="1 3">
    <name type="scientific">Streptomyces nodosus</name>
    <dbReference type="NCBI Taxonomy" id="40318"/>
    <lineage>
        <taxon>Bacteria</taxon>
        <taxon>Bacillati</taxon>
        <taxon>Actinomycetota</taxon>
        <taxon>Actinomycetes</taxon>
        <taxon>Kitasatosporales</taxon>
        <taxon>Streptomycetaceae</taxon>
        <taxon>Streptomyces</taxon>
    </lineage>
</organism>
<reference evidence="1 3" key="2">
    <citation type="journal article" date="2016" name="Appl. Microbiol. Biotechnol.">
        <title>Exploiting the genome sequence of Streptomyces nodosus for enhanced antibiotic production.</title>
        <authorList>
            <person name="Sweeney P."/>
            <person name="Murphy C.D."/>
            <person name="Caffrey P."/>
        </authorList>
    </citation>
    <scope>NUCLEOTIDE SEQUENCE [LARGE SCALE GENOMIC DNA]</scope>
    <source>
        <strain evidence="1 3">ATCC 14899</strain>
    </source>
</reference>
<dbReference type="OrthoDB" id="4350663at2"/>
<sequence>MPANISLSYAEIERVSNLLDTSVEQTLVPRMEEAKAEVDTLLETSLVLTEASPALQTQYEKFTGALKDATQSIKDYAEQFRQIMNSIKDMDHDLAEKVRSNG</sequence>